<dbReference type="OrthoDB" id="9792179at2"/>
<keyword evidence="2" id="KW-1185">Reference proteome</keyword>
<reference evidence="1 2" key="1">
    <citation type="submission" date="2014-10" db="EMBL/GenBank/DDBJ databases">
        <title>Genome sequence of Ponticoccus sp. strain UMTAT08 isolated from clonal culture of toxic dinoflagellate Alexandrium tamiyavanichii.</title>
        <authorList>
            <person name="Gan H.Y."/>
            <person name="Muhd D.-D."/>
            <person name="Mohd Noor M.E."/>
            <person name="Yeong Y.S."/>
            <person name="Usup G."/>
        </authorList>
    </citation>
    <scope>NUCLEOTIDE SEQUENCE [LARGE SCALE GENOMIC DNA]</scope>
    <source>
        <strain evidence="1 2">UMTAT08</strain>
    </source>
</reference>
<organism evidence="1 2">
    <name type="scientific">Mameliella alba</name>
    <dbReference type="NCBI Taxonomy" id="561184"/>
    <lineage>
        <taxon>Bacteria</taxon>
        <taxon>Pseudomonadati</taxon>
        <taxon>Pseudomonadota</taxon>
        <taxon>Alphaproteobacteria</taxon>
        <taxon>Rhodobacterales</taxon>
        <taxon>Roseobacteraceae</taxon>
        <taxon>Mameliella</taxon>
    </lineage>
</organism>
<dbReference type="STRING" id="561184.SAMN05216376_12012"/>
<evidence type="ECO:0000313" key="2">
    <source>
        <dbReference type="Proteomes" id="UP000030960"/>
    </source>
</evidence>
<dbReference type="InterPro" id="IPR010607">
    <property type="entry name" value="DUF1194"/>
</dbReference>
<dbReference type="GeneID" id="66503684"/>
<dbReference type="InterPro" id="IPR036465">
    <property type="entry name" value="vWFA_dom_sf"/>
</dbReference>
<keyword evidence="1" id="KW-0449">Lipoprotein</keyword>
<dbReference type="Pfam" id="PF06707">
    <property type="entry name" value="DUF1194"/>
    <property type="match status" value="1"/>
</dbReference>
<accession>A0A225PHW6</accession>
<gene>
    <name evidence="1" type="ORF">OA50_04211</name>
</gene>
<dbReference type="EMBL" id="JSUQ01000019">
    <property type="protein sequence ID" value="KHQ51180.1"/>
    <property type="molecule type" value="Genomic_DNA"/>
</dbReference>
<dbReference type="AlphaFoldDB" id="A0A0B3RIT6"/>
<comment type="caution">
    <text evidence="1">The sequence shown here is derived from an EMBL/GenBank/DDBJ whole genome shotgun (WGS) entry which is preliminary data.</text>
</comment>
<dbReference type="RefSeq" id="WP_043144931.1">
    <property type="nucleotide sequence ID" value="NZ_AP022337.1"/>
</dbReference>
<dbReference type="Gene3D" id="3.40.50.410">
    <property type="entry name" value="von Willebrand factor, type A domain"/>
    <property type="match status" value="1"/>
</dbReference>
<name>A0A0B3RIT6_9RHOB</name>
<dbReference type="PATRIC" id="fig|1515334.3.peg.4248"/>
<sequence>MTRLLGLAALLIWGAGAEAACRQALALGLDVSGSVDAEEYRLQLDGLAGALEDPEVMGALLAMPEAPVALAVFEWSGPGSQRLVAPWRRIEGPADVADLAALLRGTQRGQLGQSTAIGAAKRFGAALLAEQEVCWRQVLDLSGDGKSNTGPRPQDSRPGGITINGLVIGASGDANGIGALASYYRAYVIAGPDAFVETALGFEAFEAAMVRKLKRELQVLAVSSR</sequence>
<dbReference type="SUPFAM" id="SSF53300">
    <property type="entry name" value="vWA-like"/>
    <property type="match status" value="1"/>
</dbReference>
<evidence type="ECO:0000313" key="1">
    <source>
        <dbReference type="EMBL" id="KHQ51180.1"/>
    </source>
</evidence>
<dbReference type="Proteomes" id="UP000030960">
    <property type="component" value="Unassembled WGS sequence"/>
</dbReference>
<protein>
    <submittedName>
        <fullName evidence="1">Putative Lipoprotein</fullName>
    </submittedName>
</protein>
<accession>A0A0B3RIT6</accession>
<proteinExistence type="predicted"/>